<name>A0A2Z6NUX1_TRISU</name>
<keyword evidence="3" id="KW-1185">Reference proteome</keyword>
<proteinExistence type="predicted"/>
<dbReference type="Proteomes" id="UP000242715">
    <property type="component" value="Unassembled WGS sequence"/>
</dbReference>
<dbReference type="Pfam" id="PF13966">
    <property type="entry name" value="zf-RVT"/>
    <property type="match status" value="1"/>
</dbReference>
<protein>
    <recommendedName>
        <fullName evidence="1">Reverse transcriptase zinc-binding domain-containing protein</fullName>
    </recommendedName>
</protein>
<evidence type="ECO:0000313" key="2">
    <source>
        <dbReference type="EMBL" id="GAU47981.1"/>
    </source>
</evidence>
<feature type="domain" description="Reverse transcriptase zinc-binding" evidence="1">
    <location>
        <begin position="5"/>
        <end position="69"/>
    </location>
</feature>
<organism evidence="2 3">
    <name type="scientific">Trifolium subterraneum</name>
    <name type="common">Subterranean clover</name>
    <dbReference type="NCBI Taxonomy" id="3900"/>
    <lineage>
        <taxon>Eukaryota</taxon>
        <taxon>Viridiplantae</taxon>
        <taxon>Streptophyta</taxon>
        <taxon>Embryophyta</taxon>
        <taxon>Tracheophyta</taxon>
        <taxon>Spermatophyta</taxon>
        <taxon>Magnoliopsida</taxon>
        <taxon>eudicotyledons</taxon>
        <taxon>Gunneridae</taxon>
        <taxon>Pentapetalae</taxon>
        <taxon>rosids</taxon>
        <taxon>fabids</taxon>
        <taxon>Fabales</taxon>
        <taxon>Fabaceae</taxon>
        <taxon>Papilionoideae</taxon>
        <taxon>50 kb inversion clade</taxon>
        <taxon>NPAAA clade</taxon>
        <taxon>Hologalegina</taxon>
        <taxon>IRL clade</taxon>
        <taxon>Trifolieae</taxon>
        <taxon>Trifolium</taxon>
    </lineage>
</organism>
<dbReference type="InterPro" id="IPR026960">
    <property type="entry name" value="RVT-Znf"/>
</dbReference>
<dbReference type="OrthoDB" id="1430973at2759"/>
<reference evidence="3" key="1">
    <citation type="journal article" date="2017" name="Front. Plant Sci.">
        <title>Climate Clever Clovers: New Paradigm to Reduce the Environmental Footprint of Ruminants by Breeding Low Methanogenic Forages Utilizing Haplotype Variation.</title>
        <authorList>
            <person name="Kaur P."/>
            <person name="Appels R."/>
            <person name="Bayer P.E."/>
            <person name="Keeble-Gagnere G."/>
            <person name="Wang J."/>
            <person name="Hirakawa H."/>
            <person name="Shirasawa K."/>
            <person name="Vercoe P."/>
            <person name="Stefanova K."/>
            <person name="Durmic Z."/>
            <person name="Nichols P."/>
            <person name="Revell C."/>
            <person name="Isobe S.N."/>
            <person name="Edwards D."/>
            <person name="Erskine W."/>
        </authorList>
    </citation>
    <scope>NUCLEOTIDE SEQUENCE [LARGE SCALE GENOMIC DNA]</scope>
    <source>
        <strain evidence="3">cv. Daliak</strain>
    </source>
</reference>
<sequence length="200" mass="22998">MGCGKNIWKVHVLPKAKHLLWRICKDCLPTRVQLQEKNVQCPLDCPICEHEVEIEWHSLFDCNDSRNAWQAAGLTLIISQHMQSFTTTRECILHICSETDKNTAGKIAMLIWVLWNNRNNAVWNQTKEMGQQLGVKAMCLWSEWDAVQVARNSNIQAEQQQQITQWQRPAQGWYKCNVDAGLHHGKTTAGWCIKDNMGVC</sequence>
<gene>
    <name evidence="2" type="ORF">TSUD_87850</name>
</gene>
<evidence type="ECO:0000259" key="1">
    <source>
        <dbReference type="Pfam" id="PF13966"/>
    </source>
</evidence>
<dbReference type="EMBL" id="DF974368">
    <property type="protein sequence ID" value="GAU47981.1"/>
    <property type="molecule type" value="Genomic_DNA"/>
</dbReference>
<evidence type="ECO:0000313" key="3">
    <source>
        <dbReference type="Proteomes" id="UP000242715"/>
    </source>
</evidence>
<dbReference type="AlphaFoldDB" id="A0A2Z6NUX1"/>
<accession>A0A2Z6NUX1</accession>